<organism evidence="2">
    <name type="scientific">groundwater metagenome</name>
    <dbReference type="NCBI Taxonomy" id="717931"/>
    <lineage>
        <taxon>unclassified sequences</taxon>
        <taxon>metagenomes</taxon>
        <taxon>ecological metagenomes</taxon>
    </lineage>
</organism>
<dbReference type="EMBL" id="CCXY01000312">
    <property type="protein sequence ID" value="CEG13374.1"/>
    <property type="molecule type" value="Genomic_DNA"/>
</dbReference>
<dbReference type="GO" id="GO:0004803">
    <property type="term" value="F:transposase activity"/>
    <property type="evidence" value="ECO:0007669"/>
    <property type="project" value="InterPro"/>
</dbReference>
<dbReference type="InterPro" id="IPR002559">
    <property type="entry name" value="Transposase_11"/>
</dbReference>
<dbReference type="Pfam" id="PF01609">
    <property type="entry name" value="DDE_Tnp_1"/>
    <property type="match status" value="1"/>
</dbReference>
<dbReference type="AlphaFoldDB" id="A0A098ECX5"/>
<sequence length="397" mass="46529">MKKAEMPDWALKYQTEGTQIVKIGKGYYLYKVTSRWCHKKGRSQKITEKYLGKITPEGVIKPLKERINESIKNIAVKEYGATQFIIENNKDIIEILKSIYPYTWKEIFVFSVFRLLYSSPIKLLQDYYTTSFISETIKDAFLSQRNIGNLLREIGKEREKEKIFLKHFIAGTKFALIDLTHVFSFSENVISATTGYNSKMEFLPQINFSLLFSLDKHLPVYFRIIPGNIRDVSSLILTVEESDAKEVVIIGDKGFYSEENIRTINEDLNILQKKNINYIFPLRRNLSIIDYKIIEKGDKRAFERYFLFEGRPIWHYKYPFGEGKKIIVFLDPKLKAEEEKDFLFRAENDKEKLEKFFTKQHRLGTIAVITSMDESNEKIYELLTGCKGITKNEPLLL</sequence>
<dbReference type="PANTHER" id="PTHR34614">
    <property type="match status" value="1"/>
</dbReference>
<feature type="domain" description="Transposase IS4-like" evidence="1">
    <location>
        <begin position="195"/>
        <end position="302"/>
    </location>
</feature>
<dbReference type="GO" id="GO:0003677">
    <property type="term" value="F:DNA binding"/>
    <property type="evidence" value="ECO:0007669"/>
    <property type="project" value="InterPro"/>
</dbReference>
<name>A0A098ECX5_9ZZZZ</name>
<protein>
    <recommendedName>
        <fullName evidence="1">Transposase IS4-like domain-containing protein</fullName>
    </recommendedName>
</protein>
<proteinExistence type="predicted"/>
<evidence type="ECO:0000259" key="1">
    <source>
        <dbReference type="Pfam" id="PF01609"/>
    </source>
</evidence>
<reference evidence="2" key="1">
    <citation type="submission" date="2014-09" db="EMBL/GenBank/DDBJ databases">
        <authorList>
            <person name="Probst J Alexander"/>
        </authorList>
    </citation>
    <scope>NUCLEOTIDE SEQUENCE</scope>
</reference>
<dbReference type="PANTHER" id="PTHR34614:SF2">
    <property type="entry name" value="TRANSPOSASE IS4-LIKE DOMAIN-CONTAINING PROTEIN"/>
    <property type="match status" value="1"/>
</dbReference>
<gene>
    <name evidence="2" type="ORF">MSIBF_A380002</name>
</gene>
<accession>A0A098ECX5</accession>
<dbReference type="GO" id="GO:0006313">
    <property type="term" value="P:DNA transposition"/>
    <property type="evidence" value="ECO:0007669"/>
    <property type="project" value="InterPro"/>
</dbReference>
<evidence type="ECO:0000313" key="2">
    <source>
        <dbReference type="EMBL" id="CEG13374.1"/>
    </source>
</evidence>